<dbReference type="PANTHER" id="PTHR11339">
    <property type="entry name" value="EXTRACELLULAR MATRIX GLYCOPROTEIN RELATED"/>
    <property type="match status" value="1"/>
</dbReference>
<dbReference type="Pfam" id="PF08742">
    <property type="entry name" value="C8"/>
    <property type="match status" value="1"/>
</dbReference>
<organism evidence="3 4">
    <name type="scientific">Pleurodeles waltl</name>
    <name type="common">Iberian ribbed newt</name>
    <dbReference type="NCBI Taxonomy" id="8319"/>
    <lineage>
        <taxon>Eukaryota</taxon>
        <taxon>Metazoa</taxon>
        <taxon>Chordata</taxon>
        <taxon>Craniata</taxon>
        <taxon>Vertebrata</taxon>
        <taxon>Euteleostomi</taxon>
        <taxon>Amphibia</taxon>
        <taxon>Batrachia</taxon>
        <taxon>Caudata</taxon>
        <taxon>Salamandroidea</taxon>
        <taxon>Salamandridae</taxon>
        <taxon>Pleurodelinae</taxon>
        <taxon>Pleurodeles</taxon>
    </lineage>
</organism>
<sequence length="159" mass="18295">MFTFRDAQFKVEDTRIGKRVPYKIRYMGIYLVVEGSNGMILLWDKKTTIFVKLTTVFTVNPVPYYDVCVTDSCACDIGGDCECFCTAVAAYAQACSDNGICVNWRSPEICRCYPRCPTERPFYDEDRKQCVAKCGCYDDEENRYEFGEKVDLCVSCQIW</sequence>
<dbReference type="InterPro" id="IPR014853">
    <property type="entry name" value="VWF/SSPO/ZAN-like_Cys-rich_dom"/>
</dbReference>
<evidence type="ECO:0000313" key="3">
    <source>
        <dbReference type="EMBL" id="KAJ1178520.1"/>
    </source>
</evidence>
<name>A0AAV7TPZ2_PLEWA</name>
<gene>
    <name evidence="3" type="ORF">NDU88_003766</name>
</gene>
<dbReference type="Proteomes" id="UP001066276">
    <property type="component" value="Chromosome 3_2"/>
</dbReference>
<accession>A0AAV7TPZ2</accession>
<dbReference type="GO" id="GO:0005615">
    <property type="term" value="C:extracellular space"/>
    <property type="evidence" value="ECO:0007669"/>
    <property type="project" value="TreeGrafter"/>
</dbReference>
<comment type="caution">
    <text evidence="3">The sequence shown here is derived from an EMBL/GenBank/DDBJ whole genome shotgun (WGS) entry which is preliminary data.</text>
</comment>
<reference evidence="3" key="1">
    <citation type="journal article" date="2022" name="bioRxiv">
        <title>Sequencing and chromosome-scale assembly of the giantPleurodeles waltlgenome.</title>
        <authorList>
            <person name="Brown T."/>
            <person name="Elewa A."/>
            <person name="Iarovenko S."/>
            <person name="Subramanian E."/>
            <person name="Araus A.J."/>
            <person name="Petzold A."/>
            <person name="Susuki M."/>
            <person name="Suzuki K.-i.T."/>
            <person name="Hayashi T."/>
            <person name="Toyoda A."/>
            <person name="Oliveira C."/>
            <person name="Osipova E."/>
            <person name="Leigh N.D."/>
            <person name="Simon A."/>
            <person name="Yun M.H."/>
        </authorList>
    </citation>
    <scope>NUCLEOTIDE SEQUENCE</scope>
    <source>
        <strain evidence="3">20211129_DDA</strain>
        <tissue evidence="3">Liver</tissue>
    </source>
</reference>
<evidence type="ECO:0000313" key="4">
    <source>
        <dbReference type="Proteomes" id="UP001066276"/>
    </source>
</evidence>
<evidence type="ECO:0000256" key="1">
    <source>
        <dbReference type="ARBA" id="ARBA00023157"/>
    </source>
</evidence>
<proteinExistence type="predicted"/>
<dbReference type="EMBL" id="JANPWB010000006">
    <property type="protein sequence ID" value="KAJ1178520.1"/>
    <property type="molecule type" value="Genomic_DNA"/>
</dbReference>
<evidence type="ECO:0000259" key="2">
    <source>
        <dbReference type="SMART" id="SM00832"/>
    </source>
</evidence>
<dbReference type="GO" id="GO:0031012">
    <property type="term" value="C:extracellular matrix"/>
    <property type="evidence" value="ECO:0007669"/>
    <property type="project" value="TreeGrafter"/>
</dbReference>
<protein>
    <recommendedName>
        <fullName evidence="2">VWF/SSPO/Zonadhesin-like cysteine-rich domain-containing protein</fullName>
    </recommendedName>
</protein>
<feature type="domain" description="VWF/SSPO/Zonadhesin-like cysteine-rich" evidence="2">
    <location>
        <begin position="41"/>
        <end position="111"/>
    </location>
</feature>
<dbReference type="PANTHER" id="PTHR11339:SF371">
    <property type="entry name" value="MUCIN-2"/>
    <property type="match status" value="1"/>
</dbReference>
<keyword evidence="1" id="KW-1015">Disulfide bond</keyword>
<dbReference type="AlphaFoldDB" id="A0AAV7TPZ2"/>
<keyword evidence="4" id="KW-1185">Reference proteome</keyword>
<dbReference type="InterPro" id="IPR050780">
    <property type="entry name" value="Mucin_vWF_Thrombospondin_sf"/>
</dbReference>
<dbReference type="SMART" id="SM00832">
    <property type="entry name" value="C8"/>
    <property type="match status" value="1"/>
</dbReference>